<dbReference type="AlphaFoldDB" id="A0A0F9TWT9"/>
<protein>
    <recommendedName>
        <fullName evidence="2">Phage protein Gp37/Gp68</fullName>
    </recommendedName>
</protein>
<gene>
    <name evidence="1" type="ORF">LCGC14_0600470</name>
</gene>
<comment type="caution">
    <text evidence="1">The sequence shown here is derived from an EMBL/GenBank/DDBJ whole genome shotgun (WGS) entry which is preliminary data.</text>
</comment>
<name>A0A0F9TWT9_9ZZZZ</name>
<dbReference type="Pfam" id="PF07505">
    <property type="entry name" value="DUF5131"/>
    <property type="match status" value="1"/>
</dbReference>
<dbReference type="InterPro" id="IPR011101">
    <property type="entry name" value="DUF5131"/>
</dbReference>
<evidence type="ECO:0000313" key="1">
    <source>
        <dbReference type="EMBL" id="KKN53616.1"/>
    </source>
</evidence>
<accession>A0A0F9TWT9</accession>
<reference evidence="1" key="1">
    <citation type="journal article" date="2015" name="Nature">
        <title>Complex archaea that bridge the gap between prokaryotes and eukaryotes.</title>
        <authorList>
            <person name="Spang A."/>
            <person name="Saw J.H."/>
            <person name="Jorgensen S.L."/>
            <person name="Zaremba-Niedzwiedzka K."/>
            <person name="Martijn J."/>
            <person name="Lind A.E."/>
            <person name="van Eijk R."/>
            <person name="Schleper C."/>
            <person name="Guy L."/>
            <person name="Ettema T.J."/>
        </authorList>
    </citation>
    <scope>NUCLEOTIDE SEQUENCE</scope>
</reference>
<proteinExistence type="predicted"/>
<organism evidence="1">
    <name type="scientific">marine sediment metagenome</name>
    <dbReference type="NCBI Taxonomy" id="412755"/>
    <lineage>
        <taxon>unclassified sequences</taxon>
        <taxon>metagenomes</taxon>
        <taxon>ecological metagenomes</taxon>
    </lineage>
</organism>
<dbReference type="EMBL" id="LAZR01000963">
    <property type="protein sequence ID" value="KKN53616.1"/>
    <property type="molecule type" value="Genomic_DNA"/>
</dbReference>
<evidence type="ECO:0008006" key="2">
    <source>
        <dbReference type="Google" id="ProtNLM"/>
    </source>
</evidence>
<sequence>MSKTKISWSEYSWSPVIGCTKVSAGCANCYAERMAARLWRMGRGDYGSVLGIEDYKWNGEIFCRKDFLDKPLHWRKPRRIFVCSMSDLFHEKVPWGFIEKVMATIEQCPQHTFQILTKRPQGMAEYFNSLGKRFELSNCLNLHLGVTCENQAMADERIPILLQIPCAVRFVSIEPMLGSVDLEYIKDFKRPNKFVEYERIYSLSGRRSILGHEISSPKLDQVIVGCESGPKRRPCKMEWVRDIVQQCDAANVKLFVKQLDLDGKVEHNIDNFPKDLQIRDLPNAKM</sequence>